<comment type="caution">
    <text evidence="1">The sequence shown here is derived from an EMBL/GenBank/DDBJ whole genome shotgun (WGS) entry which is preliminary data.</text>
</comment>
<reference evidence="1" key="2">
    <citation type="journal article" date="2022" name="New Phytol.">
        <title>Evolutionary transition to the ectomycorrhizal habit in the genomes of a hyperdiverse lineage of mushroom-forming fungi.</title>
        <authorList>
            <person name="Looney B."/>
            <person name="Miyauchi S."/>
            <person name="Morin E."/>
            <person name="Drula E."/>
            <person name="Courty P.E."/>
            <person name="Kohler A."/>
            <person name="Kuo A."/>
            <person name="LaButti K."/>
            <person name="Pangilinan J."/>
            <person name="Lipzen A."/>
            <person name="Riley R."/>
            <person name="Andreopoulos W."/>
            <person name="He G."/>
            <person name="Johnson J."/>
            <person name="Nolan M."/>
            <person name="Tritt A."/>
            <person name="Barry K.W."/>
            <person name="Grigoriev I.V."/>
            <person name="Nagy L.G."/>
            <person name="Hibbett D."/>
            <person name="Henrissat B."/>
            <person name="Matheny P.B."/>
            <person name="Labbe J."/>
            <person name="Martin F.M."/>
        </authorList>
    </citation>
    <scope>NUCLEOTIDE SEQUENCE</scope>
    <source>
        <strain evidence="1">HHB10654</strain>
    </source>
</reference>
<keyword evidence="2" id="KW-1185">Reference proteome</keyword>
<gene>
    <name evidence="1" type="ORF">BV25DRAFT_1833942</name>
</gene>
<evidence type="ECO:0000313" key="1">
    <source>
        <dbReference type="EMBL" id="KAI0068782.1"/>
    </source>
</evidence>
<reference evidence="1" key="1">
    <citation type="submission" date="2021-03" db="EMBL/GenBank/DDBJ databases">
        <authorList>
            <consortium name="DOE Joint Genome Institute"/>
            <person name="Ahrendt S."/>
            <person name="Looney B.P."/>
            <person name="Miyauchi S."/>
            <person name="Morin E."/>
            <person name="Drula E."/>
            <person name="Courty P.E."/>
            <person name="Chicoki N."/>
            <person name="Fauchery L."/>
            <person name="Kohler A."/>
            <person name="Kuo A."/>
            <person name="Labutti K."/>
            <person name="Pangilinan J."/>
            <person name="Lipzen A."/>
            <person name="Riley R."/>
            <person name="Andreopoulos W."/>
            <person name="He G."/>
            <person name="Johnson J."/>
            <person name="Barry K.W."/>
            <person name="Grigoriev I.V."/>
            <person name="Nagy L."/>
            <person name="Hibbett D."/>
            <person name="Henrissat B."/>
            <person name="Matheny P.B."/>
            <person name="Labbe J."/>
            <person name="Martin F."/>
        </authorList>
    </citation>
    <scope>NUCLEOTIDE SEQUENCE</scope>
    <source>
        <strain evidence="1">HHB10654</strain>
    </source>
</reference>
<accession>A0ACB8TK10</accession>
<evidence type="ECO:0000313" key="2">
    <source>
        <dbReference type="Proteomes" id="UP000814140"/>
    </source>
</evidence>
<sequence length="164" mass="17431">MHVSATLVTLALAAVQMLPAFAAPVLPESSLVDDDTLIIPPEVIHTISAFAARFSSVDDDTFVTSKFAHTFPTIAELVKEQKRTLAFVDKDIFGGADAPPVNIAAFHPLQKTFDGSSANSIGSKVDLAPVGTQKRKFAFVDKDIFGGPDAPPINIAALRELKEA</sequence>
<dbReference type="Proteomes" id="UP000814140">
    <property type="component" value="Unassembled WGS sequence"/>
</dbReference>
<organism evidence="1 2">
    <name type="scientific">Artomyces pyxidatus</name>
    <dbReference type="NCBI Taxonomy" id="48021"/>
    <lineage>
        <taxon>Eukaryota</taxon>
        <taxon>Fungi</taxon>
        <taxon>Dikarya</taxon>
        <taxon>Basidiomycota</taxon>
        <taxon>Agaricomycotina</taxon>
        <taxon>Agaricomycetes</taxon>
        <taxon>Russulales</taxon>
        <taxon>Auriscalpiaceae</taxon>
        <taxon>Artomyces</taxon>
    </lineage>
</organism>
<proteinExistence type="predicted"/>
<protein>
    <submittedName>
        <fullName evidence="1">Uncharacterized protein</fullName>
    </submittedName>
</protein>
<name>A0ACB8TK10_9AGAM</name>
<dbReference type="EMBL" id="MU277187">
    <property type="protein sequence ID" value="KAI0068782.1"/>
    <property type="molecule type" value="Genomic_DNA"/>
</dbReference>